<protein>
    <submittedName>
        <fullName evidence="2">Uncharacterized protein</fullName>
    </submittedName>
</protein>
<evidence type="ECO:0000313" key="3">
    <source>
        <dbReference type="Proteomes" id="UP000828390"/>
    </source>
</evidence>
<evidence type="ECO:0000256" key="1">
    <source>
        <dbReference type="SAM" id="MobiDB-lite"/>
    </source>
</evidence>
<accession>A0A9D3YB58</accession>
<reference evidence="2" key="2">
    <citation type="submission" date="2020-11" db="EMBL/GenBank/DDBJ databases">
        <authorList>
            <person name="McCartney M.A."/>
            <person name="Auch B."/>
            <person name="Kono T."/>
            <person name="Mallez S."/>
            <person name="Becker A."/>
            <person name="Gohl D.M."/>
            <person name="Silverstein K.A.T."/>
            <person name="Koren S."/>
            <person name="Bechman K.B."/>
            <person name="Herman A."/>
            <person name="Abrahante J.E."/>
            <person name="Garbe J."/>
        </authorList>
    </citation>
    <scope>NUCLEOTIDE SEQUENCE</scope>
    <source>
        <strain evidence="2">Duluth1</strain>
        <tissue evidence="2">Whole animal</tissue>
    </source>
</reference>
<keyword evidence="3" id="KW-1185">Reference proteome</keyword>
<feature type="region of interest" description="Disordered" evidence="1">
    <location>
        <begin position="58"/>
        <end position="89"/>
    </location>
</feature>
<evidence type="ECO:0000313" key="2">
    <source>
        <dbReference type="EMBL" id="KAH3697273.1"/>
    </source>
</evidence>
<proteinExistence type="predicted"/>
<comment type="caution">
    <text evidence="2">The sequence shown here is derived from an EMBL/GenBank/DDBJ whole genome shotgun (WGS) entry which is preliminary data.</text>
</comment>
<gene>
    <name evidence="2" type="ORF">DPMN_084765</name>
</gene>
<name>A0A9D3YB58_DREPO</name>
<reference evidence="2" key="1">
    <citation type="journal article" date="2019" name="bioRxiv">
        <title>The Genome of the Zebra Mussel, Dreissena polymorpha: A Resource for Invasive Species Research.</title>
        <authorList>
            <person name="McCartney M.A."/>
            <person name="Auch B."/>
            <person name="Kono T."/>
            <person name="Mallez S."/>
            <person name="Zhang Y."/>
            <person name="Obille A."/>
            <person name="Becker A."/>
            <person name="Abrahante J.E."/>
            <person name="Garbe J."/>
            <person name="Badalamenti J.P."/>
            <person name="Herman A."/>
            <person name="Mangelson H."/>
            <person name="Liachko I."/>
            <person name="Sullivan S."/>
            <person name="Sone E.D."/>
            <person name="Koren S."/>
            <person name="Silverstein K.A.T."/>
            <person name="Beckman K.B."/>
            <person name="Gohl D.M."/>
        </authorList>
    </citation>
    <scope>NUCLEOTIDE SEQUENCE</scope>
    <source>
        <strain evidence="2">Duluth1</strain>
        <tissue evidence="2">Whole animal</tissue>
    </source>
</reference>
<dbReference type="EMBL" id="JAIWYP010000016">
    <property type="protein sequence ID" value="KAH3697273.1"/>
    <property type="molecule type" value="Genomic_DNA"/>
</dbReference>
<sequence length="141" mass="16508">MADVGEHNLKIEKSTEVTQLEATAEVHVNKNGVLQLLEDDEIDEDELSHMKEEIENLKRQEEQLRKKQDFHETKKQLEKQKAKIESLKDRQMGQLGEELRASNRRANAEGSRKNLKIQWESFLLFCLHFGNQNRLIHCAVM</sequence>
<organism evidence="2 3">
    <name type="scientific">Dreissena polymorpha</name>
    <name type="common">Zebra mussel</name>
    <name type="synonym">Mytilus polymorpha</name>
    <dbReference type="NCBI Taxonomy" id="45954"/>
    <lineage>
        <taxon>Eukaryota</taxon>
        <taxon>Metazoa</taxon>
        <taxon>Spiralia</taxon>
        <taxon>Lophotrochozoa</taxon>
        <taxon>Mollusca</taxon>
        <taxon>Bivalvia</taxon>
        <taxon>Autobranchia</taxon>
        <taxon>Heteroconchia</taxon>
        <taxon>Euheterodonta</taxon>
        <taxon>Imparidentia</taxon>
        <taxon>Neoheterodontei</taxon>
        <taxon>Myida</taxon>
        <taxon>Dreissenoidea</taxon>
        <taxon>Dreissenidae</taxon>
        <taxon>Dreissena</taxon>
    </lineage>
</organism>
<dbReference type="AlphaFoldDB" id="A0A9D3YB58"/>
<dbReference type="Proteomes" id="UP000828390">
    <property type="component" value="Unassembled WGS sequence"/>
</dbReference>